<dbReference type="EMBL" id="CP059399">
    <property type="protein sequence ID" value="QLY33500.1"/>
    <property type="molecule type" value="Genomic_DNA"/>
</dbReference>
<name>A0A7D6ZMV7_9NOCA</name>
<protein>
    <recommendedName>
        <fullName evidence="3">Type I restriction modification DNA specificity protein</fullName>
    </recommendedName>
</protein>
<accession>A0A7D6ZMV7</accession>
<proteinExistence type="predicted"/>
<dbReference type="SUPFAM" id="SSF116734">
    <property type="entry name" value="DNA methylase specificity domain"/>
    <property type="match status" value="1"/>
</dbReference>
<reference evidence="1 2" key="1">
    <citation type="submission" date="2020-07" db="EMBL/GenBank/DDBJ databases">
        <authorList>
            <person name="Zhuang K."/>
            <person name="Ran Y."/>
        </authorList>
    </citation>
    <scope>NUCLEOTIDE SEQUENCE [LARGE SCALE GENOMIC DNA]</scope>
    <source>
        <strain evidence="1 2">WCH-YHL-001</strain>
    </source>
</reference>
<organism evidence="1 2">
    <name type="scientific">Nocardia huaxiensis</name>
    <dbReference type="NCBI Taxonomy" id="2755382"/>
    <lineage>
        <taxon>Bacteria</taxon>
        <taxon>Bacillati</taxon>
        <taxon>Actinomycetota</taxon>
        <taxon>Actinomycetes</taxon>
        <taxon>Mycobacteriales</taxon>
        <taxon>Nocardiaceae</taxon>
        <taxon>Nocardia</taxon>
    </lineage>
</organism>
<gene>
    <name evidence="1" type="ORF">H0264_15830</name>
</gene>
<dbReference type="Proteomes" id="UP000515512">
    <property type="component" value="Chromosome"/>
</dbReference>
<sequence length="208" mass="22200">MDEYPKLCADLLEHVWTVPELHANSAVPEAVSLEELIDAEAVTLLESPLAVISTEGDTPMLTAKDVRLGRAPSRWGAARTDGSVLVRTGDIAVVTGTDPAARVCVDDGMLLGPTVQLVRTNPRAIDPQFLAGVLRAAVDAAAGTLVDLYQVQVPRLPLAEQRRYGTAFEQLVALESAWEQQRASVGRLVRLGFGGLAQGRLRPAVSAE</sequence>
<dbReference type="KEGG" id="nhu:H0264_15830"/>
<evidence type="ECO:0000313" key="1">
    <source>
        <dbReference type="EMBL" id="QLY33500.1"/>
    </source>
</evidence>
<evidence type="ECO:0008006" key="3">
    <source>
        <dbReference type="Google" id="ProtNLM"/>
    </source>
</evidence>
<keyword evidence="2" id="KW-1185">Reference proteome</keyword>
<dbReference type="AlphaFoldDB" id="A0A7D6ZMV7"/>
<evidence type="ECO:0000313" key="2">
    <source>
        <dbReference type="Proteomes" id="UP000515512"/>
    </source>
</evidence>
<dbReference type="RefSeq" id="WP_181584664.1">
    <property type="nucleotide sequence ID" value="NZ_CP059399.1"/>
</dbReference>